<dbReference type="Proteomes" id="UP000237347">
    <property type="component" value="Unassembled WGS sequence"/>
</dbReference>
<evidence type="ECO:0000313" key="2">
    <source>
        <dbReference type="Proteomes" id="UP000237347"/>
    </source>
</evidence>
<name>A0AAW0L6W3_QUESU</name>
<accession>A0AAW0L6W3</accession>
<dbReference type="AlphaFoldDB" id="A0AAW0L6W3"/>
<sequence length="134" mass="14743">MFTCDICGKEGKGVPNLCVPCSFRFIEVMALSNVGCDLLLTSIDLNFLELKDEDNPKFNEFIDSATYQKKIIINMGEDGNKIATNNAILDLKFTNEVLDEKNCNGSTLGCTMPCPLYTAVVFSFHIVNLTTSVA</sequence>
<dbReference type="EMBL" id="PKMF04000154">
    <property type="protein sequence ID" value="KAK7846529.1"/>
    <property type="molecule type" value="Genomic_DNA"/>
</dbReference>
<organism evidence="1 2">
    <name type="scientific">Quercus suber</name>
    <name type="common">Cork oak</name>
    <dbReference type="NCBI Taxonomy" id="58331"/>
    <lineage>
        <taxon>Eukaryota</taxon>
        <taxon>Viridiplantae</taxon>
        <taxon>Streptophyta</taxon>
        <taxon>Embryophyta</taxon>
        <taxon>Tracheophyta</taxon>
        <taxon>Spermatophyta</taxon>
        <taxon>Magnoliopsida</taxon>
        <taxon>eudicotyledons</taxon>
        <taxon>Gunneridae</taxon>
        <taxon>Pentapetalae</taxon>
        <taxon>rosids</taxon>
        <taxon>fabids</taxon>
        <taxon>Fagales</taxon>
        <taxon>Fagaceae</taxon>
        <taxon>Quercus</taxon>
    </lineage>
</organism>
<protein>
    <submittedName>
        <fullName evidence="1">Uncharacterized protein</fullName>
    </submittedName>
</protein>
<proteinExistence type="predicted"/>
<gene>
    <name evidence="1" type="ORF">CFP56_007847</name>
</gene>
<keyword evidence="2" id="KW-1185">Reference proteome</keyword>
<comment type="caution">
    <text evidence="1">The sequence shown here is derived from an EMBL/GenBank/DDBJ whole genome shotgun (WGS) entry which is preliminary data.</text>
</comment>
<reference evidence="1 2" key="1">
    <citation type="journal article" date="2018" name="Sci. Data">
        <title>The draft genome sequence of cork oak.</title>
        <authorList>
            <person name="Ramos A.M."/>
            <person name="Usie A."/>
            <person name="Barbosa P."/>
            <person name="Barros P.M."/>
            <person name="Capote T."/>
            <person name="Chaves I."/>
            <person name="Simoes F."/>
            <person name="Abreu I."/>
            <person name="Carrasquinho I."/>
            <person name="Faro C."/>
            <person name="Guimaraes J.B."/>
            <person name="Mendonca D."/>
            <person name="Nobrega F."/>
            <person name="Rodrigues L."/>
            <person name="Saibo N.J.M."/>
            <person name="Varela M.C."/>
            <person name="Egas C."/>
            <person name="Matos J."/>
            <person name="Miguel C.M."/>
            <person name="Oliveira M.M."/>
            <person name="Ricardo C.P."/>
            <person name="Goncalves S."/>
        </authorList>
    </citation>
    <scope>NUCLEOTIDE SEQUENCE [LARGE SCALE GENOMIC DNA]</scope>
    <source>
        <strain evidence="2">cv. HL8</strain>
    </source>
</reference>
<evidence type="ECO:0000313" key="1">
    <source>
        <dbReference type="EMBL" id="KAK7846529.1"/>
    </source>
</evidence>